<dbReference type="EMBL" id="BPLR01021144">
    <property type="protein sequence ID" value="GIX86464.1"/>
    <property type="molecule type" value="Genomic_DNA"/>
</dbReference>
<protein>
    <submittedName>
        <fullName evidence="2">Uncharacterized protein</fullName>
    </submittedName>
</protein>
<evidence type="ECO:0000313" key="2">
    <source>
        <dbReference type="EMBL" id="GIX86464.1"/>
    </source>
</evidence>
<name>A0AAV4NPX6_CAEEX</name>
<proteinExistence type="predicted"/>
<comment type="caution">
    <text evidence="2">The sequence shown here is derived from an EMBL/GenBank/DDBJ whole genome shotgun (WGS) entry which is preliminary data.</text>
</comment>
<evidence type="ECO:0000313" key="3">
    <source>
        <dbReference type="Proteomes" id="UP001054945"/>
    </source>
</evidence>
<reference evidence="2 3" key="1">
    <citation type="submission" date="2021-06" db="EMBL/GenBank/DDBJ databases">
        <title>Caerostris extrusa draft genome.</title>
        <authorList>
            <person name="Kono N."/>
            <person name="Arakawa K."/>
        </authorList>
    </citation>
    <scope>NUCLEOTIDE SEQUENCE [LARGE SCALE GENOMIC DNA]</scope>
</reference>
<keyword evidence="3" id="KW-1185">Reference proteome</keyword>
<dbReference type="AlphaFoldDB" id="A0AAV4NPX6"/>
<dbReference type="Proteomes" id="UP001054945">
    <property type="component" value="Unassembled WGS sequence"/>
</dbReference>
<accession>A0AAV4NPX6</accession>
<sequence>MILEKKGTGRITPLVRDQPLRRFSGMENGERERSRRSLRERGWFSNEECPDCIPHATDTFWSLLRRSPSYPPRRPIGEMGWRDVTTCGTRTS</sequence>
<organism evidence="2 3">
    <name type="scientific">Caerostris extrusa</name>
    <name type="common">Bark spider</name>
    <name type="synonym">Caerostris bankana</name>
    <dbReference type="NCBI Taxonomy" id="172846"/>
    <lineage>
        <taxon>Eukaryota</taxon>
        <taxon>Metazoa</taxon>
        <taxon>Ecdysozoa</taxon>
        <taxon>Arthropoda</taxon>
        <taxon>Chelicerata</taxon>
        <taxon>Arachnida</taxon>
        <taxon>Araneae</taxon>
        <taxon>Araneomorphae</taxon>
        <taxon>Entelegynae</taxon>
        <taxon>Araneoidea</taxon>
        <taxon>Araneidae</taxon>
        <taxon>Caerostris</taxon>
    </lineage>
</organism>
<evidence type="ECO:0000256" key="1">
    <source>
        <dbReference type="SAM" id="MobiDB-lite"/>
    </source>
</evidence>
<gene>
    <name evidence="2" type="ORF">CEXT_96871</name>
</gene>
<feature type="region of interest" description="Disordered" evidence="1">
    <location>
        <begin position="72"/>
        <end position="92"/>
    </location>
</feature>